<dbReference type="InterPro" id="IPR010905">
    <property type="entry name" value="Glyco_hydro_88"/>
</dbReference>
<dbReference type="Gene3D" id="1.50.10.10">
    <property type="match status" value="1"/>
</dbReference>
<dbReference type="PANTHER" id="PTHR33886:SF8">
    <property type="entry name" value="UNSATURATED RHAMNOGALACTURONAN HYDROLASE (EUROFUNG)"/>
    <property type="match status" value="1"/>
</dbReference>
<evidence type="ECO:0000313" key="5">
    <source>
        <dbReference type="Proteomes" id="UP000078486"/>
    </source>
</evidence>
<dbReference type="InterPro" id="IPR052043">
    <property type="entry name" value="PolySaccharide_Degr_Enz"/>
</dbReference>
<feature type="compositionally biased region" description="Basic and acidic residues" evidence="2">
    <location>
        <begin position="35"/>
        <end position="44"/>
    </location>
</feature>
<sequence>MHTQTIPLPAFSLLAIAVVSASLSLLAAAPARADGPYRNRDNKSTYDLSEGTYPVPYQKPTREEITAVLDRVRGFLDQAAATRIVDRRTGDQITDWQAAPVATAVADRGEGGYFYNFDYTMGVVHAGMLSCAEVTGDKRYTAFTERHMRFIADALPYFRAQAEKFGQPEKNSFRAILHTRALDDCGAMCAALIKARRAGVGPDLKPVIDGWMDFIAHKQYRLPDGTLARQRPQPSSLWSDDFYMSIPALAQMGVLAGDPAWLDDAARQVVQFSGKLFDEKTGLYAHGWNANQPDNPEFYWGRANGWAMMATVELLDVLPAEHPRRAQILDYLRKHIHAVAKLQSGAGLWHQMLDKNDSYLETSASAMFVYGIARAINRGWISPVSYGSVAQAGWIAVAQQVNSRGQVEGTCVGTTFASDHVYYYNRPVSPYVTHGYGPVLLAGAEMIRLLENPKLDIQYKVRTYHYVPGE</sequence>
<dbReference type="InterPro" id="IPR012341">
    <property type="entry name" value="6hp_glycosidase-like_sf"/>
</dbReference>
<keyword evidence="1" id="KW-0378">Hydrolase</keyword>
<keyword evidence="5" id="KW-1185">Reference proteome</keyword>
<dbReference type="InterPro" id="IPR008928">
    <property type="entry name" value="6-hairpin_glycosidase_sf"/>
</dbReference>
<reference evidence="4 5" key="1">
    <citation type="submission" date="2016-01" db="EMBL/GenBank/DDBJ databases">
        <title>High potential of lignocellulose degradation of a new Verrucomicrobia species.</title>
        <authorList>
            <person name="Wang Y."/>
            <person name="Shi Y."/>
            <person name="Qiu Z."/>
            <person name="Liu S."/>
            <person name="Yang H."/>
        </authorList>
    </citation>
    <scope>NUCLEOTIDE SEQUENCE [LARGE SCALE GENOMIC DNA]</scope>
    <source>
        <strain evidence="4 5">TSB47</strain>
    </source>
</reference>
<dbReference type="RefSeq" id="WP_068773003.1">
    <property type="nucleotide sequence ID" value="NZ_CP109796.1"/>
</dbReference>
<dbReference type="GO" id="GO:0016787">
    <property type="term" value="F:hydrolase activity"/>
    <property type="evidence" value="ECO:0007669"/>
    <property type="project" value="UniProtKB-KW"/>
</dbReference>
<name>A0A178IAW8_9BACT</name>
<evidence type="ECO:0000256" key="1">
    <source>
        <dbReference type="ARBA" id="ARBA00022801"/>
    </source>
</evidence>
<protein>
    <recommendedName>
        <fullName evidence="6">Glycosyl hydrolase family 88</fullName>
    </recommendedName>
</protein>
<evidence type="ECO:0000313" key="4">
    <source>
        <dbReference type="EMBL" id="OAM87172.1"/>
    </source>
</evidence>
<comment type="caution">
    <text evidence="4">The sequence shown here is derived from an EMBL/GenBank/DDBJ whole genome shotgun (WGS) entry which is preliminary data.</text>
</comment>
<keyword evidence="3" id="KW-0732">Signal</keyword>
<dbReference type="EMBL" id="LRRQ01000180">
    <property type="protein sequence ID" value="OAM87172.1"/>
    <property type="molecule type" value="Genomic_DNA"/>
</dbReference>
<dbReference type="OrthoDB" id="9807186at2"/>
<feature type="signal peptide" evidence="3">
    <location>
        <begin position="1"/>
        <end position="33"/>
    </location>
</feature>
<dbReference type="Proteomes" id="UP000078486">
    <property type="component" value="Unassembled WGS sequence"/>
</dbReference>
<dbReference type="PANTHER" id="PTHR33886">
    <property type="entry name" value="UNSATURATED RHAMNOGALACTURONAN HYDROLASE (EUROFUNG)"/>
    <property type="match status" value="1"/>
</dbReference>
<dbReference type="AlphaFoldDB" id="A0A178IAW8"/>
<accession>A0A178IAW8</accession>
<evidence type="ECO:0008006" key="6">
    <source>
        <dbReference type="Google" id="ProtNLM"/>
    </source>
</evidence>
<dbReference type="STRING" id="1184151.AW736_25030"/>
<dbReference type="GO" id="GO:0005975">
    <property type="term" value="P:carbohydrate metabolic process"/>
    <property type="evidence" value="ECO:0007669"/>
    <property type="project" value="InterPro"/>
</dbReference>
<organism evidence="4 5">
    <name type="scientific">Termitidicoccus mucosus</name>
    <dbReference type="NCBI Taxonomy" id="1184151"/>
    <lineage>
        <taxon>Bacteria</taxon>
        <taxon>Pseudomonadati</taxon>
        <taxon>Verrucomicrobiota</taxon>
        <taxon>Opitutia</taxon>
        <taxon>Opitutales</taxon>
        <taxon>Opitutaceae</taxon>
        <taxon>Termitidicoccus</taxon>
    </lineage>
</organism>
<gene>
    <name evidence="4" type="ORF">AW736_25030</name>
</gene>
<feature type="chain" id="PRO_5008088572" description="Glycosyl hydrolase family 88" evidence="3">
    <location>
        <begin position="34"/>
        <end position="470"/>
    </location>
</feature>
<evidence type="ECO:0000256" key="2">
    <source>
        <dbReference type="SAM" id="MobiDB-lite"/>
    </source>
</evidence>
<feature type="region of interest" description="Disordered" evidence="2">
    <location>
        <begin position="34"/>
        <end position="53"/>
    </location>
</feature>
<dbReference type="Pfam" id="PF07470">
    <property type="entry name" value="Glyco_hydro_88"/>
    <property type="match status" value="1"/>
</dbReference>
<evidence type="ECO:0000256" key="3">
    <source>
        <dbReference type="SAM" id="SignalP"/>
    </source>
</evidence>
<proteinExistence type="predicted"/>
<dbReference type="SUPFAM" id="SSF48208">
    <property type="entry name" value="Six-hairpin glycosidases"/>
    <property type="match status" value="1"/>
</dbReference>